<feature type="domain" description="O-methyltransferase dimerisation" evidence="5">
    <location>
        <begin position="82"/>
        <end position="151"/>
    </location>
</feature>
<dbReference type="CDD" id="cd02440">
    <property type="entry name" value="AdoMet_MTases"/>
    <property type="match status" value="1"/>
</dbReference>
<dbReference type="OrthoDB" id="2410195at2759"/>
<evidence type="ECO:0000256" key="2">
    <source>
        <dbReference type="ARBA" id="ARBA00022679"/>
    </source>
</evidence>
<dbReference type="InterPro" id="IPR036390">
    <property type="entry name" value="WH_DNA-bd_sf"/>
</dbReference>
<keyword evidence="7" id="KW-1185">Reference proteome</keyword>
<dbReference type="Proteomes" id="UP000800035">
    <property type="component" value="Unassembled WGS sequence"/>
</dbReference>
<dbReference type="Gene3D" id="3.40.50.150">
    <property type="entry name" value="Vaccinia Virus protein VP39"/>
    <property type="match status" value="1"/>
</dbReference>
<dbReference type="InterPro" id="IPR001077">
    <property type="entry name" value="COMT_C"/>
</dbReference>
<evidence type="ECO:0000259" key="5">
    <source>
        <dbReference type="Pfam" id="PF08100"/>
    </source>
</evidence>
<dbReference type="AlphaFoldDB" id="A0A6A5TCS0"/>
<dbReference type="PANTHER" id="PTHR43712:SF12">
    <property type="entry name" value="STERIGMATOCYSTIN 8-O-METHYLTRANSFERASE"/>
    <property type="match status" value="1"/>
</dbReference>
<feature type="domain" description="O-methyltransferase C-terminal" evidence="4">
    <location>
        <begin position="186"/>
        <end position="393"/>
    </location>
</feature>
<keyword evidence="1 6" id="KW-0489">Methyltransferase</keyword>
<dbReference type="GO" id="GO:0008171">
    <property type="term" value="F:O-methyltransferase activity"/>
    <property type="evidence" value="ECO:0007669"/>
    <property type="project" value="InterPro"/>
</dbReference>
<dbReference type="SUPFAM" id="SSF46785">
    <property type="entry name" value="Winged helix' DNA-binding domain"/>
    <property type="match status" value="1"/>
</dbReference>
<dbReference type="GO" id="GO:0046983">
    <property type="term" value="F:protein dimerization activity"/>
    <property type="evidence" value="ECO:0007669"/>
    <property type="project" value="InterPro"/>
</dbReference>
<reference evidence="6" key="1">
    <citation type="journal article" date="2020" name="Stud. Mycol.">
        <title>101 Dothideomycetes genomes: a test case for predicting lifestyles and emergence of pathogens.</title>
        <authorList>
            <person name="Haridas S."/>
            <person name="Albert R."/>
            <person name="Binder M."/>
            <person name="Bloem J."/>
            <person name="Labutti K."/>
            <person name="Salamov A."/>
            <person name="Andreopoulos B."/>
            <person name="Baker S."/>
            <person name="Barry K."/>
            <person name="Bills G."/>
            <person name="Bluhm B."/>
            <person name="Cannon C."/>
            <person name="Castanera R."/>
            <person name="Culley D."/>
            <person name="Daum C."/>
            <person name="Ezra D."/>
            <person name="Gonzalez J."/>
            <person name="Henrissat B."/>
            <person name="Kuo A."/>
            <person name="Liang C."/>
            <person name="Lipzen A."/>
            <person name="Lutzoni F."/>
            <person name="Magnuson J."/>
            <person name="Mondo S."/>
            <person name="Nolan M."/>
            <person name="Ohm R."/>
            <person name="Pangilinan J."/>
            <person name="Park H.-J."/>
            <person name="Ramirez L."/>
            <person name="Alfaro M."/>
            <person name="Sun H."/>
            <person name="Tritt A."/>
            <person name="Yoshinaga Y."/>
            <person name="Zwiers L.-H."/>
            <person name="Turgeon B."/>
            <person name="Goodwin S."/>
            <person name="Spatafora J."/>
            <person name="Crous P."/>
            <person name="Grigoriev I."/>
        </authorList>
    </citation>
    <scope>NUCLEOTIDE SEQUENCE</scope>
    <source>
        <strain evidence="6">CBS 675.92</strain>
    </source>
</reference>
<dbReference type="SUPFAM" id="SSF53335">
    <property type="entry name" value="S-adenosyl-L-methionine-dependent methyltransferases"/>
    <property type="match status" value="1"/>
</dbReference>
<dbReference type="Pfam" id="PF00891">
    <property type="entry name" value="Methyltransf_2"/>
    <property type="match status" value="1"/>
</dbReference>
<dbReference type="PROSITE" id="PS51683">
    <property type="entry name" value="SAM_OMT_II"/>
    <property type="match status" value="1"/>
</dbReference>
<dbReference type="InterPro" id="IPR036388">
    <property type="entry name" value="WH-like_DNA-bd_sf"/>
</dbReference>
<gene>
    <name evidence="6" type="ORF">CC80DRAFT_456386</name>
</gene>
<dbReference type="InterPro" id="IPR029063">
    <property type="entry name" value="SAM-dependent_MTases_sf"/>
</dbReference>
<name>A0A6A5TCS0_9PLEO</name>
<dbReference type="InterPro" id="IPR016461">
    <property type="entry name" value="COMT-like"/>
</dbReference>
<evidence type="ECO:0000256" key="3">
    <source>
        <dbReference type="ARBA" id="ARBA00022691"/>
    </source>
</evidence>
<keyword evidence="2 6" id="KW-0808">Transferase</keyword>
<evidence type="ECO:0000256" key="1">
    <source>
        <dbReference type="ARBA" id="ARBA00022603"/>
    </source>
</evidence>
<dbReference type="Gene3D" id="1.10.10.10">
    <property type="entry name" value="Winged helix-like DNA-binding domain superfamily/Winged helix DNA-binding domain"/>
    <property type="match status" value="1"/>
</dbReference>
<keyword evidence="3" id="KW-0949">S-adenosyl-L-methionine</keyword>
<dbReference type="GO" id="GO:0032259">
    <property type="term" value="P:methylation"/>
    <property type="evidence" value="ECO:0007669"/>
    <property type="project" value="UniProtKB-KW"/>
</dbReference>
<proteinExistence type="predicted"/>
<protein>
    <submittedName>
        <fullName evidence="6">Sterigmatocystin 8-O-methyltransferase</fullName>
    </submittedName>
</protein>
<dbReference type="PANTHER" id="PTHR43712">
    <property type="entry name" value="PUTATIVE (AFU_ORTHOLOGUE AFUA_4G14580)-RELATED"/>
    <property type="match status" value="1"/>
</dbReference>
<dbReference type="InterPro" id="IPR012967">
    <property type="entry name" value="COMT_dimerisation"/>
</dbReference>
<accession>A0A6A5TCS0</accession>
<evidence type="ECO:0000313" key="7">
    <source>
        <dbReference type="Proteomes" id="UP000800035"/>
    </source>
</evidence>
<evidence type="ECO:0000259" key="4">
    <source>
        <dbReference type="Pfam" id="PF00891"/>
    </source>
</evidence>
<evidence type="ECO:0000313" key="6">
    <source>
        <dbReference type="EMBL" id="KAF1949994.1"/>
    </source>
</evidence>
<organism evidence="6 7">
    <name type="scientific">Byssothecium circinans</name>
    <dbReference type="NCBI Taxonomy" id="147558"/>
    <lineage>
        <taxon>Eukaryota</taxon>
        <taxon>Fungi</taxon>
        <taxon>Dikarya</taxon>
        <taxon>Ascomycota</taxon>
        <taxon>Pezizomycotina</taxon>
        <taxon>Dothideomycetes</taxon>
        <taxon>Pleosporomycetidae</taxon>
        <taxon>Pleosporales</taxon>
        <taxon>Massarineae</taxon>
        <taxon>Massarinaceae</taxon>
        <taxon>Byssothecium</taxon>
    </lineage>
</organism>
<sequence>MSKPTLLALAKQVHELTAKLVSDLEANGSSEPTFDISSEPIPETTSFKTLTSSLNDAAQDLLRLVNGPKAEARTLICTLYDLAAWQVACEFRFFEAVPEDGKASVKEIAETVGMDEDRVGRFLRILATERVFQEVEGNVFRHTAKSVLYLRDPQIRDAVHYQLDEFFMAASETAASIRESPQSTSRSNNPFVSRHGVELFQFYQQDRKRAGRFASAMAGIGKMERQFEDLRDSYGWDKINGGKVIDVGGGNGHMSIALARTFPNLELVVEDSLAMLSQASQQDLSDLNGRVTFLQHNFFEPQPITDAKAYLLRYVTHNWSDEDCIRIFKAMVPALEKSAPQTPFLINDIVLPNIGEASLYQERRLRQVDIMMMVVLGGKQRTQADFQRLLEAADSRYRVKDIHGAGDMSLIEAVLS</sequence>
<dbReference type="Pfam" id="PF08100">
    <property type="entry name" value="Dimerisation"/>
    <property type="match status" value="1"/>
</dbReference>
<dbReference type="EMBL" id="ML977029">
    <property type="protein sequence ID" value="KAF1949994.1"/>
    <property type="molecule type" value="Genomic_DNA"/>
</dbReference>